<name>A0ABW3R5V9_9PSEU</name>
<dbReference type="InterPro" id="IPR051121">
    <property type="entry name" value="FAH"/>
</dbReference>
<comment type="similarity">
    <text evidence="1">Belongs to the FAH family.</text>
</comment>
<evidence type="ECO:0000256" key="1">
    <source>
        <dbReference type="ARBA" id="ARBA00010211"/>
    </source>
</evidence>
<dbReference type="GO" id="GO:0016787">
    <property type="term" value="F:hydrolase activity"/>
    <property type="evidence" value="ECO:0007669"/>
    <property type="project" value="UniProtKB-KW"/>
</dbReference>
<comment type="caution">
    <text evidence="4">The sequence shown here is derived from an EMBL/GenBank/DDBJ whole genome shotgun (WGS) entry which is preliminary data.</text>
</comment>
<accession>A0ABW3R5V9</accession>
<feature type="domain" description="Fumarylacetoacetase-like C-terminal" evidence="3">
    <location>
        <begin position="74"/>
        <end position="280"/>
    </location>
</feature>
<proteinExistence type="inferred from homology"/>
<dbReference type="Gene3D" id="3.90.850.10">
    <property type="entry name" value="Fumarylacetoacetase-like, C-terminal domain"/>
    <property type="match status" value="1"/>
</dbReference>
<dbReference type="PANTHER" id="PTHR42796">
    <property type="entry name" value="FUMARYLACETOACETATE HYDROLASE DOMAIN-CONTAINING PROTEIN 2A-RELATED"/>
    <property type="match status" value="1"/>
</dbReference>
<evidence type="ECO:0000256" key="2">
    <source>
        <dbReference type="ARBA" id="ARBA00022723"/>
    </source>
</evidence>
<dbReference type="EMBL" id="JBHTLK010000402">
    <property type="protein sequence ID" value="MFD1152473.1"/>
    <property type="molecule type" value="Genomic_DNA"/>
</dbReference>
<dbReference type="PANTHER" id="PTHR42796:SF4">
    <property type="entry name" value="FUMARYLACETOACETATE HYDROLASE DOMAIN-CONTAINING PROTEIN 2A"/>
    <property type="match status" value="1"/>
</dbReference>
<gene>
    <name evidence="4" type="ORF">ACFQ3T_35500</name>
</gene>
<evidence type="ECO:0000313" key="4">
    <source>
        <dbReference type="EMBL" id="MFD1152473.1"/>
    </source>
</evidence>
<sequence length="284" mass="30376">MQLLRLGPSGSERPAVRADDGVAYDLSPLTDDVTGAFLAADGIARTRAALAAGELHPIVDDGPRVGPPVADVGKIVCIGLNYRDHAEETGLAIPAEPVVFLKAADTIVGPYDEVLVPRGSVKTDWEVELGVVIGREARYLGSAEEALAHVAGYVVSHDVSEREFQLERGGQWDKGKNCETFNPLGPFLVPADEVDDPQALGLRLWVDGVPRQDSSTKNMIFPVAELVRYLSWFLVLRPGDVVNTGTPAGVALGQPEPKPYLRAGSVVELEIDGLGRQRQTLGQA</sequence>
<evidence type="ECO:0000259" key="3">
    <source>
        <dbReference type="Pfam" id="PF01557"/>
    </source>
</evidence>
<protein>
    <submittedName>
        <fullName evidence="4">Fumarylacetoacetate hydrolase family protein</fullName>
    </submittedName>
</protein>
<dbReference type="SUPFAM" id="SSF56529">
    <property type="entry name" value="FAH"/>
    <property type="match status" value="1"/>
</dbReference>
<evidence type="ECO:0000313" key="5">
    <source>
        <dbReference type="Proteomes" id="UP001597168"/>
    </source>
</evidence>
<dbReference type="InterPro" id="IPR036663">
    <property type="entry name" value="Fumarylacetoacetase_C_sf"/>
</dbReference>
<dbReference type="RefSeq" id="WP_380730349.1">
    <property type="nucleotide sequence ID" value="NZ_JBHTLK010000402.1"/>
</dbReference>
<keyword evidence="4" id="KW-0378">Hydrolase</keyword>
<organism evidence="4 5">
    <name type="scientific">Saccharothrix hoggarensis</name>
    <dbReference type="NCBI Taxonomy" id="913853"/>
    <lineage>
        <taxon>Bacteria</taxon>
        <taxon>Bacillati</taxon>
        <taxon>Actinomycetota</taxon>
        <taxon>Actinomycetes</taxon>
        <taxon>Pseudonocardiales</taxon>
        <taxon>Pseudonocardiaceae</taxon>
        <taxon>Saccharothrix</taxon>
    </lineage>
</organism>
<dbReference type="InterPro" id="IPR011234">
    <property type="entry name" value="Fumarylacetoacetase-like_C"/>
</dbReference>
<keyword evidence="5" id="KW-1185">Reference proteome</keyword>
<reference evidence="5" key="1">
    <citation type="journal article" date="2019" name="Int. J. Syst. Evol. Microbiol.">
        <title>The Global Catalogue of Microorganisms (GCM) 10K type strain sequencing project: providing services to taxonomists for standard genome sequencing and annotation.</title>
        <authorList>
            <consortium name="The Broad Institute Genomics Platform"/>
            <consortium name="The Broad Institute Genome Sequencing Center for Infectious Disease"/>
            <person name="Wu L."/>
            <person name="Ma J."/>
        </authorList>
    </citation>
    <scope>NUCLEOTIDE SEQUENCE [LARGE SCALE GENOMIC DNA]</scope>
    <source>
        <strain evidence="5">CCUG 60214</strain>
    </source>
</reference>
<dbReference type="Pfam" id="PF01557">
    <property type="entry name" value="FAA_hydrolase"/>
    <property type="match status" value="1"/>
</dbReference>
<dbReference type="Proteomes" id="UP001597168">
    <property type="component" value="Unassembled WGS sequence"/>
</dbReference>
<keyword evidence="2" id="KW-0479">Metal-binding</keyword>